<proteinExistence type="predicted"/>
<organism evidence="1 2">
    <name type="scientific">Austropuccinia psidii MF-1</name>
    <dbReference type="NCBI Taxonomy" id="1389203"/>
    <lineage>
        <taxon>Eukaryota</taxon>
        <taxon>Fungi</taxon>
        <taxon>Dikarya</taxon>
        <taxon>Basidiomycota</taxon>
        <taxon>Pucciniomycotina</taxon>
        <taxon>Pucciniomycetes</taxon>
        <taxon>Pucciniales</taxon>
        <taxon>Sphaerophragmiaceae</taxon>
        <taxon>Austropuccinia</taxon>
    </lineage>
</organism>
<dbReference type="EMBL" id="AVOT02000463">
    <property type="protein sequence ID" value="MBW0462980.1"/>
    <property type="molecule type" value="Genomic_DNA"/>
</dbReference>
<evidence type="ECO:0000313" key="2">
    <source>
        <dbReference type="Proteomes" id="UP000765509"/>
    </source>
</evidence>
<dbReference type="AlphaFoldDB" id="A0A9Q3BCY7"/>
<name>A0A9Q3BCY7_9BASI</name>
<comment type="caution">
    <text evidence="1">The sequence shown here is derived from an EMBL/GenBank/DDBJ whole genome shotgun (WGS) entry which is preliminary data.</text>
</comment>
<gene>
    <name evidence="1" type="ORF">O181_002695</name>
</gene>
<keyword evidence="2" id="KW-1185">Reference proteome</keyword>
<evidence type="ECO:0000313" key="1">
    <source>
        <dbReference type="EMBL" id="MBW0462980.1"/>
    </source>
</evidence>
<protein>
    <submittedName>
        <fullName evidence="1">Uncharacterized protein</fullName>
    </submittedName>
</protein>
<sequence>MCCTALVPHSFNSAQDVQDLPMPHTRFLFPMLVSPASPARSIPSLLIPEATLFRFVSYSFLLIFFPRLIEPRSSRLTSLTNHDYRCTSPTLAEIAPR</sequence>
<dbReference type="Proteomes" id="UP000765509">
    <property type="component" value="Unassembled WGS sequence"/>
</dbReference>
<accession>A0A9Q3BCY7</accession>
<reference evidence="1" key="1">
    <citation type="submission" date="2021-03" db="EMBL/GenBank/DDBJ databases">
        <title>Draft genome sequence of rust myrtle Austropuccinia psidii MF-1, a brazilian biotype.</title>
        <authorList>
            <person name="Quecine M.C."/>
            <person name="Pachon D.M.R."/>
            <person name="Bonatelli M.L."/>
            <person name="Correr F.H."/>
            <person name="Franceschini L.M."/>
            <person name="Leite T.F."/>
            <person name="Margarido G.R.A."/>
            <person name="Almeida C.A."/>
            <person name="Ferrarezi J.A."/>
            <person name="Labate C.A."/>
        </authorList>
    </citation>
    <scope>NUCLEOTIDE SEQUENCE</scope>
    <source>
        <strain evidence="1">MF-1</strain>
    </source>
</reference>